<proteinExistence type="inferred from homology"/>
<dbReference type="SUPFAM" id="SSF50129">
    <property type="entry name" value="GroES-like"/>
    <property type="match status" value="1"/>
</dbReference>
<dbReference type="Pfam" id="PF00107">
    <property type="entry name" value="ADH_zinc_N"/>
    <property type="match status" value="1"/>
</dbReference>
<evidence type="ECO:0000259" key="6">
    <source>
        <dbReference type="Pfam" id="PF08240"/>
    </source>
</evidence>
<evidence type="ECO:0000256" key="2">
    <source>
        <dbReference type="ARBA" id="ARBA00022833"/>
    </source>
</evidence>
<dbReference type="Proteomes" id="UP000034076">
    <property type="component" value="Unassembled WGS sequence"/>
</dbReference>
<accession>A0A0M2NIP2</accession>
<dbReference type="InterPro" id="IPR050129">
    <property type="entry name" value="Zn_alcohol_dh"/>
</dbReference>
<keyword evidence="2 4" id="KW-0862">Zinc</keyword>
<reference evidence="7 8" key="1">
    <citation type="submission" date="2015-04" db="EMBL/GenBank/DDBJ databases">
        <title>Draft genome sequence of bacteremic isolate Catabacter hongkongensis type strain HKU16T.</title>
        <authorList>
            <person name="Lau S.K."/>
            <person name="Teng J.L."/>
            <person name="Huang Y."/>
            <person name="Curreem S.O."/>
            <person name="Tsui S.K."/>
            <person name="Woo P.C."/>
        </authorList>
    </citation>
    <scope>NUCLEOTIDE SEQUENCE [LARGE SCALE GENOMIC DNA]</scope>
    <source>
        <strain evidence="7 8">HKU16</strain>
    </source>
</reference>
<dbReference type="EMBL" id="LAYJ01000045">
    <property type="protein sequence ID" value="KKI52023.1"/>
    <property type="molecule type" value="Genomic_DNA"/>
</dbReference>
<dbReference type="InterPro" id="IPR036291">
    <property type="entry name" value="NAD(P)-bd_dom_sf"/>
</dbReference>
<evidence type="ECO:0000256" key="1">
    <source>
        <dbReference type="ARBA" id="ARBA00022723"/>
    </source>
</evidence>
<dbReference type="AlphaFoldDB" id="A0A0M2NIP2"/>
<evidence type="ECO:0000313" key="8">
    <source>
        <dbReference type="Proteomes" id="UP000034076"/>
    </source>
</evidence>
<dbReference type="PROSITE" id="PS00059">
    <property type="entry name" value="ADH_ZINC"/>
    <property type="match status" value="1"/>
</dbReference>
<dbReference type="InterPro" id="IPR013154">
    <property type="entry name" value="ADH-like_N"/>
</dbReference>
<dbReference type="STRING" id="270498.CHK_0451"/>
<keyword evidence="1 4" id="KW-0479">Metal-binding</keyword>
<dbReference type="GO" id="GO:0016491">
    <property type="term" value="F:oxidoreductase activity"/>
    <property type="evidence" value="ECO:0007669"/>
    <property type="project" value="UniProtKB-KW"/>
</dbReference>
<dbReference type="InterPro" id="IPR013149">
    <property type="entry name" value="ADH-like_C"/>
</dbReference>
<keyword evidence="8" id="KW-1185">Reference proteome</keyword>
<dbReference type="InterPro" id="IPR002328">
    <property type="entry name" value="ADH_Zn_CS"/>
</dbReference>
<dbReference type="OrthoDB" id="9787435at2"/>
<dbReference type="GO" id="GO:0008270">
    <property type="term" value="F:zinc ion binding"/>
    <property type="evidence" value="ECO:0007669"/>
    <property type="project" value="InterPro"/>
</dbReference>
<comment type="similarity">
    <text evidence="4">Belongs to the zinc-containing alcohol dehydrogenase family.</text>
</comment>
<dbReference type="Gene3D" id="3.90.180.10">
    <property type="entry name" value="Medium-chain alcohol dehydrogenases, catalytic domain"/>
    <property type="match status" value="1"/>
</dbReference>
<dbReference type="RefSeq" id="WP_046442401.1">
    <property type="nucleotide sequence ID" value="NZ_LAYJ01000045.1"/>
</dbReference>
<comment type="cofactor">
    <cofactor evidence="4">
        <name>Zn(2+)</name>
        <dbReference type="ChEBI" id="CHEBI:29105"/>
    </cofactor>
</comment>
<dbReference type="PANTHER" id="PTHR43401">
    <property type="entry name" value="L-THREONINE 3-DEHYDROGENASE"/>
    <property type="match status" value="1"/>
</dbReference>
<feature type="domain" description="Alcohol dehydrogenase-like C-terminal" evidence="5">
    <location>
        <begin position="177"/>
        <end position="304"/>
    </location>
</feature>
<comment type="caution">
    <text evidence="7">The sequence shown here is derived from an EMBL/GenBank/DDBJ whole genome shotgun (WGS) entry which is preliminary data.</text>
</comment>
<evidence type="ECO:0000256" key="4">
    <source>
        <dbReference type="RuleBase" id="RU361277"/>
    </source>
</evidence>
<dbReference type="PATRIC" id="fig|270498.16.peg.555"/>
<organism evidence="7 8">
    <name type="scientific">Christensenella hongkongensis</name>
    <dbReference type="NCBI Taxonomy" id="270498"/>
    <lineage>
        <taxon>Bacteria</taxon>
        <taxon>Bacillati</taxon>
        <taxon>Bacillota</taxon>
        <taxon>Clostridia</taxon>
        <taxon>Christensenellales</taxon>
        <taxon>Christensenellaceae</taxon>
        <taxon>Christensenella</taxon>
    </lineage>
</organism>
<dbReference type="Gene3D" id="3.40.50.720">
    <property type="entry name" value="NAD(P)-binding Rossmann-like Domain"/>
    <property type="match status" value="1"/>
</dbReference>
<sequence length="343" mass="36922">MLAYIFNRDEKFELVEKERPKAGKGAAVIRVLASSICGTDFRTYLHGSKKIAPGTTIGHEMCGEIVEAGAGVQGFAPGDIVSVAPALGCGECRMCRRGHTNMCDHLETLGFQCDGSFAEYMEIPARYFEMGNVNHVPQNVPYEQAALAEPIACVVNAQEFLNIGEGERVVVFGSGFIGCMHAELALAAGAEKVMMIEPNETRRQAAKELIPQIFAVEGNTRHSVLELTEGCGADVAIVACSAGAAQRDAQSIIAKRGRISLFGGLPGEGTGFLDSNIIHYKELGIYGVHASTPKQNRKVLAWMSGGKIDAGKYISQRYPLCRIGDAFEDIRTKGVMKAVITFQ</sequence>
<gene>
    <name evidence="7" type="ORF">CHK_0451</name>
</gene>
<name>A0A0M2NIP2_9FIRM</name>
<protein>
    <submittedName>
        <fullName evidence="7">Alcohol dehydrogenase GroES-like</fullName>
    </submittedName>
</protein>
<dbReference type="SUPFAM" id="SSF51735">
    <property type="entry name" value="NAD(P)-binding Rossmann-fold domains"/>
    <property type="match status" value="1"/>
</dbReference>
<evidence type="ECO:0000256" key="3">
    <source>
        <dbReference type="ARBA" id="ARBA00023002"/>
    </source>
</evidence>
<dbReference type="Pfam" id="PF08240">
    <property type="entry name" value="ADH_N"/>
    <property type="match status" value="1"/>
</dbReference>
<evidence type="ECO:0000259" key="5">
    <source>
        <dbReference type="Pfam" id="PF00107"/>
    </source>
</evidence>
<feature type="domain" description="Alcohol dehydrogenase-like N-terminal" evidence="6">
    <location>
        <begin position="23"/>
        <end position="127"/>
    </location>
</feature>
<dbReference type="PANTHER" id="PTHR43401:SF2">
    <property type="entry name" value="L-THREONINE 3-DEHYDROGENASE"/>
    <property type="match status" value="1"/>
</dbReference>
<keyword evidence="3" id="KW-0560">Oxidoreductase</keyword>
<evidence type="ECO:0000313" key="7">
    <source>
        <dbReference type="EMBL" id="KKI52023.1"/>
    </source>
</evidence>
<dbReference type="InterPro" id="IPR011032">
    <property type="entry name" value="GroES-like_sf"/>
</dbReference>